<evidence type="ECO:0000259" key="3">
    <source>
        <dbReference type="PROSITE" id="PS50089"/>
    </source>
</evidence>
<evidence type="ECO:0000259" key="4">
    <source>
        <dbReference type="PROSITE" id="PS50105"/>
    </source>
</evidence>
<sequence>MDYDSLYKLIPKEPKKWLTQDVVNWLKFIGLGQMEAKFVESSIDGSVLEDLSEKDLEEELGVTQRILRRKLLNWVNHGLKEYSEYVKQLKQSSLNNKRQQDEDFTIQKNNANYQFEQMLLENQDNNNNHHNDQFISQVARIEDQALKQEITTNNKFEHQLILQPIEGQQSNFYCVRETGAKIGRHSSNQILILEENISRFHAEIIFQDHIFALKDVGSTTGTFIKILKSLTLKTGMLIELGSNQFQVLSIDQKDNGGLEFSLQVIEGPNLEDTIVIQLNKDKPSVTLGRKSTADISFPEDHHLSNQHAKFYLQVDSSIQLEDHGSTNGSWLRLSGEGKMSNLYYMESVEETVIRIGTTNQYICQQNKMKVNEIQGDNLCIICVEKERDCLILPCKHNATCLKCCKNLSVCPLCRVKILETIRIYKN</sequence>
<keyword evidence="1" id="KW-0479">Metal-binding</keyword>
<evidence type="ECO:0000259" key="2">
    <source>
        <dbReference type="PROSITE" id="PS50006"/>
    </source>
</evidence>
<dbReference type="OMA" id="GSNQFQV"/>
<dbReference type="FunFam" id="1.10.150.50:FF:000128">
    <property type="entry name" value="Uncharacterized protein"/>
    <property type="match status" value="1"/>
</dbReference>
<dbReference type="Pfam" id="PF00498">
    <property type="entry name" value="FHA"/>
    <property type="match status" value="2"/>
</dbReference>
<dbReference type="EMBL" id="CAJJDP010000091">
    <property type="protein sequence ID" value="CAD8188482.1"/>
    <property type="molecule type" value="Genomic_DNA"/>
</dbReference>
<dbReference type="PROSITE" id="PS50006">
    <property type="entry name" value="FHA_DOMAIN"/>
    <property type="match status" value="2"/>
</dbReference>
<dbReference type="CDD" id="cd09487">
    <property type="entry name" value="SAM_superfamily"/>
    <property type="match status" value="1"/>
</dbReference>
<feature type="domain" description="RING-type" evidence="3">
    <location>
        <begin position="379"/>
        <end position="414"/>
    </location>
</feature>
<dbReference type="CDD" id="cd00060">
    <property type="entry name" value="FHA"/>
    <property type="match status" value="2"/>
</dbReference>
<dbReference type="InterPro" id="IPR051728">
    <property type="entry name" value="RING-FYVE_E3_ubiquitin-ligase"/>
</dbReference>
<dbReference type="InterPro" id="IPR001841">
    <property type="entry name" value="Znf_RING"/>
</dbReference>
<dbReference type="FunFam" id="2.60.200.20:FF:000081">
    <property type="entry name" value="Uncharacterized protein"/>
    <property type="match status" value="1"/>
</dbReference>
<dbReference type="InterPro" id="IPR001660">
    <property type="entry name" value="SAM"/>
</dbReference>
<keyword evidence="1" id="KW-0863">Zinc-finger</keyword>
<dbReference type="SMART" id="SM00240">
    <property type="entry name" value="FHA"/>
    <property type="match status" value="2"/>
</dbReference>
<reference evidence="5" key="1">
    <citation type="submission" date="2021-01" db="EMBL/GenBank/DDBJ databases">
        <authorList>
            <consortium name="Genoscope - CEA"/>
            <person name="William W."/>
        </authorList>
    </citation>
    <scope>NUCLEOTIDE SEQUENCE</scope>
</reference>
<protein>
    <submittedName>
        <fullName evidence="5">Uncharacterized protein</fullName>
    </submittedName>
</protein>
<gene>
    <name evidence="5" type="ORF">POCTA_138.1.T0920233</name>
</gene>
<dbReference type="PANTHER" id="PTHR14879">
    <property type="entry name" value="CASPASE REGULATOR, RING FINGER DOMAIN-CONTAINING"/>
    <property type="match status" value="1"/>
</dbReference>
<dbReference type="SMART" id="SM00454">
    <property type="entry name" value="SAM"/>
    <property type="match status" value="1"/>
</dbReference>
<dbReference type="PROSITE" id="PS50089">
    <property type="entry name" value="ZF_RING_2"/>
    <property type="match status" value="1"/>
</dbReference>
<dbReference type="FunFam" id="2.60.200.20:FF:000114">
    <property type="entry name" value="Uncharacterized protein"/>
    <property type="match status" value="1"/>
</dbReference>
<keyword evidence="1" id="KW-0862">Zinc</keyword>
<evidence type="ECO:0000313" key="6">
    <source>
        <dbReference type="Proteomes" id="UP000683925"/>
    </source>
</evidence>
<dbReference type="Pfam" id="PF13920">
    <property type="entry name" value="zf-C3HC4_3"/>
    <property type="match status" value="1"/>
</dbReference>
<name>A0A8S1WI82_PAROT</name>
<dbReference type="GO" id="GO:0008270">
    <property type="term" value="F:zinc ion binding"/>
    <property type="evidence" value="ECO:0007669"/>
    <property type="project" value="UniProtKB-KW"/>
</dbReference>
<feature type="domain" description="FHA" evidence="2">
    <location>
        <begin position="285"/>
        <end position="331"/>
    </location>
</feature>
<organism evidence="5 6">
    <name type="scientific">Paramecium octaurelia</name>
    <dbReference type="NCBI Taxonomy" id="43137"/>
    <lineage>
        <taxon>Eukaryota</taxon>
        <taxon>Sar</taxon>
        <taxon>Alveolata</taxon>
        <taxon>Ciliophora</taxon>
        <taxon>Intramacronucleata</taxon>
        <taxon>Oligohymenophorea</taxon>
        <taxon>Peniculida</taxon>
        <taxon>Parameciidae</taxon>
        <taxon>Paramecium</taxon>
    </lineage>
</organism>
<dbReference type="PROSITE" id="PS50105">
    <property type="entry name" value="SAM_DOMAIN"/>
    <property type="match status" value="1"/>
</dbReference>
<comment type="caution">
    <text evidence="5">The sequence shown here is derived from an EMBL/GenBank/DDBJ whole genome shotgun (WGS) entry which is preliminary data.</text>
</comment>
<evidence type="ECO:0000313" key="5">
    <source>
        <dbReference type="EMBL" id="CAD8188482.1"/>
    </source>
</evidence>
<dbReference type="Pfam" id="PF07647">
    <property type="entry name" value="SAM_2"/>
    <property type="match status" value="1"/>
</dbReference>
<dbReference type="PANTHER" id="PTHR14879:SF5">
    <property type="entry name" value="RING-TYPE DOMAIN-CONTAINING PROTEIN"/>
    <property type="match status" value="1"/>
</dbReference>
<keyword evidence="6" id="KW-1185">Reference proteome</keyword>
<dbReference type="Proteomes" id="UP000683925">
    <property type="component" value="Unassembled WGS sequence"/>
</dbReference>
<feature type="domain" description="FHA" evidence="2">
    <location>
        <begin position="180"/>
        <end position="229"/>
    </location>
</feature>
<dbReference type="InterPro" id="IPR000253">
    <property type="entry name" value="FHA_dom"/>
</dbReference>
<evidence type="ECO:0000256" key="1">
    <source>
        <dbReference type="PROSITE-ProRule" id="PRU00175"/>
    </source>
</evidence>
<feature type="domain" description="SAM" evidence="4">
    <location>
        <begin position="17"/>
        <end position="81"/>
    </location>
</feature>
<proteinExistence type="predicted"/>
<dbReference type="OrthoDB" id="5855668at2759"/>
<dbReference type="AlphaFoldDB" id="A0A8S1WI82"/>
<accession>A0A8S1WI82</accession>